<evidence type="ECO:0000256" key="1">
    <source>
        <dbReference type="ARBA" id="ARBA00000822"/>
    </source>
</evidence>
<comment type="catalytic activity">
    <reaction evidence="1">
        <text>Random endo-hydrolysis of N-acetyl-beta-D-glucosaminide (1-&gt;4)-beta-linkages in chitin and chitodextrins.</text>
        <dbReference type="EC" id="3.2.1.14"/>
    </reaction>
</comment>
<dbReference type="InterPro" id="IPR001223">
    <property type="entry name" value="Glyco_hydro18_cat"/>
</dbReference>
<proteinExistence type="inferred from homology"/>
<accession>A0ABR0EJX8</accession>
<dbReference type="EMBL" id="JAXOVC010000005">
    <property type="protein sequence ID" value="KAK4501581.1"/>
    <property type="molecule type" value="Genomic_DNA"/>
</dbReference>
<keyword evidence="4" id="KW-0146">Chitin degradation</keyword>
<dbReference type="PROSITE" id="PS51910">
    <property type="entry name" value="GH18_2"/>
    <property type="match status" value="1"/>
</dbReference>
<comment type="similarity">
    <text evidence="9">Belongs to the glycosyl hydrolase 18 family.</text>
</comment>
<evidence type="ECO:0000256" key="3">
    <source>
        <dbReference type="ARBA" id="ARBA00022801"/>
    </source>
</evidence>
<dbReference type="PANTHER" id="PTHR45708">
    <property type="entry name" value="ENDOCHITINASE"/>
    <property type="match status" value="1"/>
</dbReference>
<sequence length="349" mass="37445">MSISAILLQAPNTLAAVNPSPTYTETGTTTYSFNPASQTNIAVYWGASPATTSDSLRTLCQHPNVDIVILAFLGFYFVLQGYPSLKIGGSSCKAATPEQQATAPGLINCTAIAPSITECQKSGRPVLLSLGGSTSTSSFDSDEQAIEFASTLWALFGADTANSTTRTIRPFGPDVILDGFDLDPENDMPQYYLAFTKALRTKYSSDPTKPYYISGSPHCPIPDTSLPLDAMLLFDWVWPRFYNAKKCNADSKGFLDSVSNWAKQLKTDGTNGPKLYPGIAVSNLTGSGSVPAMDLHKRIGNVDLAKMTNVGGLMLWDGSLALEEGDDEGGYLDRAREALVQLHDTVRPA</sequence>
<evidence type="ECO:0000256" key="8">
    <source>
        <dbReference type="RuleBase" id="RU000489"/>
    </source>
</evidence>
<evidence type="ECO:0000256" key="5">
    <source>
        <dbReference type="ARBA" id="ARBA00023277"/>
    </source>
</evidence>
<dbReference type="InterPro" id="IPR017853">
    <property type="entry name" value="GH"/>
</dbReference>
<dbReference type="PROSITE" id="PS01095">
    <property type="entry name" value="GH18_1"/>
    <property type="match status" value="1"/>
</dbReference>
<evidence type="ECO:0000256" key="4">
    <source>
        <dbReference type="ARBA" id="ARBA00023024"/>
    </source>
</evidence>
<evidence type="ECO:0000259" key="10">
    <source>
        <dbReference type="PROSITE" id="PS51910"/>
    </source>
</evidence>
<gene>
    <name evidence="11" type="ORF">PRZ48_007390</name>
</gene>
<evidence type="ECO:0000256" key="2">
    <source>
        <dbReference type="ARBA" id="ARBA00012729"/>
    </source>
</evidence>
<dbReference type="SUPFAM" id="SSF51445">
    <property type="entry name" value="(Trans)glycosidases"/>
    <property type="match status" value="1"/>
</dbReference>
<dbReference type="Pfam" id="PF00704">
    <property type="entry name" value="Glyco_hydro_18"/>
    <property type="match status" value="1"/>
</dbReference>
<keyword evidence="3 8" id="KW-0378">Hydrolase</keyword>
<dbReference type="Gene3D" id="3.20.20.80">
    <property type="entry name" value="Glycosidases"/>
    <property type="match status" value="1"/>
</dbReference>
<evidence type="ECO:0000313" key="11">
    <source>
        <dbReference type="EMBL" id="KAK4501581.1"/>
    </source>
</evidence>
<keyword evidence="12" id="KW-1185">Reference proteome</keyword>
<dbReference type="Proteomes" id="UP001305779">
    <property type="component" value="Unassembled WGS sequence"/>
</dbReference>
<dbReference type="InterPro" id="IPR001579">
    <property type="entry name" value="Glyco_hydro_18_chit_AS"/>
</dbReference>
<name>A0ABR0EJX8_ZASCE</name>
<reference evidence="11 12" key="1">
    <citation type="journal article" date="2023" name="G3 (Bethesda)">
        <title>A chromosome-level genome assembly of Zasmidium syzygii isolated from banana leaves.</title>
        <authorList>
            <person name="van Westerhoven A.C."/>
            <person name="Mehrabi R."/>
            <person name="Talebi R."/>
            <person name="Steentjes M.B.F."/>
            <person name="Corcolon B."/>
            <person name="Chong P.A."/>
            <person name="Kema G.H.J."/>
            <person name="Seidl M.F."/>
        </authorList>
    </citation>
    <scope>NUCLEOTIDE SEQUENCE [LARGE SCALE GENOMIC DNA]</scope>
    <source>
        <strain evidence="11 12">P124</strain>
    </source>
</reference>
<keyword evidence="6 8" id="KW-0326">Glycosidase</keyword>
<evidence type="ECO:0000256" key="6">
    <source>
        <dbReference type="ARBA" id="ARBA00023295"/>
    </source>
</evidence>
<dbReference type="PANTHER" id="PTHR45708:SF49">
    <property type="entry name" value="ENDOCHITINASE"/>
    <property type="match status" value="1"/>
</dbReference>
<feature type="domain" description="GH18" evidence="10">
    <location>
        <begin position="39"/>
        <end position="342"/>
    </location>
</feature>
<organism evidence="11 12">
    <name type="scientific">Zasmidium cellare</name>
    <name type="common">Wine cellar mold</name>
    <name type="synonym">Racodium cellare</name>
    <dbReference type="NCBI Taxonomy" id="395010"/>
    <lineage>
        <taxon>Eukaryota</taxon>
        <taxon>Fungi</taxon>
        <taxon>Dikarya</taxon>
        <taxon>Ascomycota</taxon>
        <taxon>Pezizomycotina</taxon>
        <taxon>Dothideomycetes</taxon>
        <taxon>Dothideomycetidae</taxon>
        <taxon>Mycosphaerellales</taxon>
        <taxon>Mycosphaerellaceae</taxon>
        <taxon>Zasmidium</taxon>
    </lineage>
</organism>
<keyword evidence="7" id="KW-0624">Polysaccharide degradation</keyword>
<comment type="caution">
    <text evidence="11">The sequence shown here is derived from an EMBL/GenBank/DDBJ whole genome shotgun (WGS) entry which is preliminary data.</text>
</comment>
<evidence type="ECO:0000313" key="12">
    <source>
        <dbReference type="Proteomes" id="UP001305779"/>
    </source>
</evidence>
<dbReference type="InterPro" id="IPR050542">
    <property type="entry name" value="Glycosyl_Hydrlase18_Chitinase"/>
</dbReference>
<dbReference type="EC" id="3.2.1.14" evidence="2"/>
<evidence type="ECO:0000256" key="7">
    <source>
        <dbReference type="ARBA" id="ARBA00023326"/>
    </source>
</evidence>
<keyword evidence="5" id="KW-0119">Carbohydrate metabolism</keyword>
<protein>
    <recommendedName>
        <fullName evidence="2">chitinase</fullName>
        <ecNumber evidence="2">3.2.1.14</ecNumber>
    </recommendedName>
</protein>
<evidence type="ECO:0000256" key="9">
    <source>
        <dbReference type="RuleBase" id="RU004453"/>
    </source>
</evidence>